<accession>A0A1I7X4N8</accession>
<keyword evidence="2" id="KW-1185">Reference proteome</keyword>
<dbReference type="InterPro" id="IPR038717">
    <property type="entry name" value="Tc1-like_DDE_dom"/>
</dbReference>
<evidence type="ECO:0000313" key="2">
    <source>
        <dbReference type="Proteomes" id="UP000095283"/>
    </source>
</evidence>
<evidence type="ECO:0000313" key="3">
    <source>
        <dbReference type="WBParaSite" id="Hba_12383"/>
    </source>
</evidence>
<dbReference type="AlphaFoldDB" id="A0A1I7X4N8"/>
<dbReference type="InterPro" id="IPR036397">
    <property type="entry name" value="RNaseH_sf"/>
</dbReference>
<dbReference type="Pfam" id="PF13358">
    <property type="entry name" value="DDE_3"/>
    <property type="match status" value="1"/>
</dbReference>
<protein>
    <submittedName>
        <fullName evidence="3">DDE_3 domain-containing protein</fullName>
    </submittedName>
</protein>
<dbReference type="Proteomes" id="UP000095283">
    <property type="component" value="Unplaced"/>
</dbReference>
<sequence>MLDDSEQFMDVCFSDECIFQVDSNSRACFVTKDDYFGRLRPVAKHPPKIHVCGGISMRGATALTIFPENVRLNSEKYCQIINNIYLPFENIVYNGYARLVQNNAPSHKSAYRKRRFEENNIDCLPWPAESPDLNLVELVMGLYEEPHRVRIN</sequence>
<proteinExistence type="predicted"/>
<feature type="domain" description="Tc1-like transposase DDE" evidence="1">
    <location>
        <begin position="10"/>
        <end position="141"/>
    </location>
</feature>
<organism evidence="2 3">
    <name type="scientific">Heterorhabditis bacteriophora</name>
    <name type="common">Entomopathogenic nematode worm</name>
    <dbReference type="NCBI Taxonomy" id="37862"/>
    <lineage>
        <taxon>Eukaryota</taxon>
        <taxon>Metazoa</taxon>
        <taxon>Ecdysozoa</taxon>
        <taxon>Nematoda</taxon>
        <taxon>Chromadorea</taxon>
        <taxon>Rhabditida</taxon>
        <taxon>Rhabditina</taxon>
        <taxon>Rhabditomorpha</taxon>
        <taxon>Strongyloidea</taxon>
        <taxon>Heterorhabditidae</taxon>
        <taxon>Heterorhabditis</taxon>
    </lineage>
</organism>
<reference evidence="3" key="1">
    <citation type="submission" date="2016-11" db="UniProtKB">
        <authorList>
            <consortium name="WormBaseParasite"/>
        </authorList>
    </citation>
    <scope>IDENTIFICATION</scope>
</reference>
<dbReference type="PANTHER" id="PTHR23022:SF135">
    <property type="entry name" value="SI:DKEY-77F5.3"/>
    <property type="match status" value="1"/>
</dbReference>
<dbReference type="PANTHER" id="PTHR23022">
    <property type="entry name" value="TRANSPOSABLE ELEMENT-RELATED"/>
    <property type="match status" value="1"/>
</dbReference>
<dbReference type="InterPro" id="IPR052338">
    <property type="entry name" value="Transposase_5"/>
</dbReference>
<evidence type="ECO:0000259" key="1">
    <source>
        <dbReference type="Pfam" id="PF13358"/>
    </source>
</evidence>
<dbReference type="Gene3D" id="3.30.420.10">
    <property type="entry name" value="Ribonuclease H-like superfamily/Ribonuclease H"/>
    <property type="match status" value="1"/>
</dbReference>
<name>A0A1I7X4N8_HETBA</name>
<dbReference type="WBParaSite" id="Hba_12383">
    <property type="protein sequence ID" value="Hba_12383"/>
    <property type="gene ID" value="Hba_12383"/>
</dbReference>
<dbReference type="GO" id="GO:0003676">
    <property type="term" value="F:nucleic acid binding"/>
    <property type="evidence" value="ECO:0007669"/>
    <property type="project" value="InterPro"/>
</dbReference>